<dbReference type="AlphaFoldDB" id="A0A7X0SPK1"/>
<keyword evidence="3" id="KW-1185">Reference proteome</keyword>
<keyword evidence="1" id="KW-0812">Transmembrane</keyword>
<dbReference type="EMBL" id="JACJVO010000031">
    <property type="protein sequence ID" value="MBB6733812.1"/>
    <property type="molecule type" value="Genomic_DNA"/>
</dbReference>
<feature type="transmembrane region" description="Helical" evidence="1">
    <location>
        <begin position="12"/>
        <end position="31"/>
    </location>
</feature>
<protein>
    <submittedName>
        <fullName evidence="2">Uncharacterized protein</fullName>
    </submittedName>
</protein>
<feature type="transmembrane region" description="Helical" evidence="1">
    <location>
        <begin position="43"/>
        <end position="64"/>
    </location>
</feature>
<evidence type="ECO:0000313" key="3">
    <source>
        <dbReference type="Proteomes" id="UP000564644"/>
    </source>
</evidence>
<dbReference type="RefSeq" id="WP_185131474.1">
    <property type="nucleotide sequence ID" value="NZ_JACJVO010000031.1"/>
</dbReference>
<feature type="transmembrane region" description="Helical" evidence="1">
    <location>
        <begin position="144"/>
        <end position="165"/>
    </location>
</feature>
<organism evidence="2 3">
    <name type="scientific">Cohnella zeiphila</name>
    <dbReference type="NCBI Taxonomy" id="2761120"/>
    <lineage>
        <taxon>Bacteria</taxon>
        <taxon>Bacillati</taxon>
        <taxon>Bacillota</taxon>
        <taxon>Bacilli</taxon>
        <taxon>Bacillales</taxon>
        <taxon>Paenibacillaceae</taxon>
        <taxon>Cohnella</taxon>
    </lineage>
</organism>
<keyword evidence="1" id="KW-0472">Membrane</keyword>
<sequence>MIGWRKAFSLSDLRHGWLLALSVVVCGAFFWMDQRSASDDQFWLSVGYGVSFAVAVLWSAVNYISHIRLNAMYRQMNDIEAYVRQLAMSEEDRLELRNYLEDYAQDLTAQGRTKEQATAEAISQFKVKELLSLSKNTELFHLPAHYYLFGWTVLAWALLAALTIVGDLFEADGTGMVIAQTILAVYGAALAGLFFVYKVLDAAIHRKLQHHFS</sequence>
<feature type="transmembrane region" description="Helical" evidence="1">
    <location>
        <begin position="177"/>
        <end position="197"/>
    </location>
</feature>
<dbReference type="Proteomes" id="UP000564644">
    <property type="component" value="Unassembled WGS sequence"/>
</dbReference>
<gene>
    <name evidence="2" type="ORF">H7C18_23080</name>
</gene>
<evidence type="ECO:0000256" key="1">
    <source>
        <dbReference type="SAM" id="Phobius"/>
    </source>
</evidence>
<accession>A0A7X0SPK1</accession>
<keyword evidence="1" id="KW-1133">Transmembrane helix</keyword>
<proteinExistence type="predicted"/>
<evidence type="ECO:0000313" key="2">
    <source>
        <dbReference type="EMBL" id="MBB6733812.1"/>
    </source>
</evidence>
<comment type="caution">
    <text evidence="2">The sequence shown here is derived from an EMBL/GenBank/DDBJ whole genome shotgun (WGS) entry which is preliminary data.</text>
</comment>
<reference evidence="2 3" key="1">
    <citation type="submission" date="2020-08" db="EMBL/GenBank/DDBJ databases">
        <title>Cohnella phylogeny.</title>
        <authorList>
            <person name="Dunlap C."/>
        </authorList>
    </citation>
    <scope>NUCLEOTIDE SEQUENCE [LARGE SCALE GENOMIC DNA]</scope>
    <source>
        <strain evidence="2 3">CBP 2801</strain>
    </source>
</reference>
<name>A0A7X0SPK1_9BACL</name>